<sequence length="54" mass="5744">MQISTNQALYTLIGTTFGGNGTTTFNLPDLRSAAIGWGGVRYFICLAGIYPSRG</sequence>
<dbReference type="SUPFAM" id="SSF88874">
    <property type="entry name" value="Receptor-binding domain of short tail fibre protein gp12"/>
    <property type="match status" value="1"/>
</dbReference>
<reference evidence="3" key="1">
    <citation type="submission" date="2018-02" db="EMBL/GenBank/DDBJ databases">
        <title>Genome sequence of Desulfocucumis palustris strain NAW-5.</title>
        <authorList>
            <person name="Watanabe M."/>
            <person name="Kojima H."/>
            <person name="Fukui M."/>
        </authorList>
    </citation>
    <scope>NUCLEOTIDE SEQUENCE [LARGE SCALE GENOMIC DNA]</scope>
    <source>
        <strain evidence="3">NAW-5</strain>
    </source>
</reference>
<dbReference type="Proteomes" id="UP000239549">
    <property type="component" value="Unassembled WGS sequence"/>
</dbReference>
<keyword evidence="3" id="KW-1185">Reference proteome</keyword>
<dbReference type="EMBL" id="BFAV01000018">
    <property type="protein sequence ID" value="GBF32086.1"/>
    <property type="molecule type" value="Genomic_DNA"/>
</dbReference>
<evidence type="ECO:0000313" key="3">
    <source>
        <dbReference type="Proteomes" id="UP000239549"/>
    </source>
</evidence>
<proteinExistence type="predicted"/>
<name>A0A2L2XCY5_9FIRM</name>
<protein>
    <submittedName>
        <fullName evidence="2">Microcystin dependent protein</fullName>
    </submittedName>
</protein>
<gene>
    <name evidence="2" type="ORF">DCCM_0277</name>
</gene>
<dbReference type="InterPro" id="IPR037053">
    <property type="entry name" value="Phage_tail_collar_dom_sf"/>
</dbReference>
<evidence type="ECO:0000259" key="1">
    <source>
        <dbReference type="Pfam" id="PF07484"/>
    </source>
</evidence>
<feature type="domain" description="Phage tail collar" evidence="1">
    <location>
        <begin position="2"/>
        <end position="34"/>
    </location>
</feature>
<dbReference type="AlphaFoldDB" id="A0A2L2XCY5"/>
<evidence type="ECO:0000313" key="2">
    <source>
        <dbReference type="EMBL" id="GBF32086.1"/>
    </source>
</evidence>
<comment type="caution">
    <text evidence="2">The sequence shown here is derived from an EMBL/GenBank/DDBJ whole genome shotgun (WGS) entry which is preliminary data.</text>
</comment>
<dbReference type="Gene3D" id="3.90.1340.10">
    <property type="entry name" value="Phage tail collar domain"/>
    <property type="match status" value="1"/>
</dbReference>
<dbReference type="InterPro" id="IPR011083">
    <property type="entry name" value="Phage_tail_collar_dom"/>
</dbReference>
<organism evidence="2 3">
    <name type="scientific">Desulfocucumis palustris</name>
    <dbReference type="NCBI Taxonomy" id="1898651"/>
    <lineage>
        <taxon>Bacteria</taxon>
        <taxon>Bacillati</taxon>
        <taxon>Bacillota</taxon>
        <taxon>Clostridia</taxon>
        <taxon>Eubacteriales</taxon>
        <taxon>Desulfocucumaceae</taxon>
        <taxon>Desulfocucumis</taxon>
    </lineage>
</organism>
<dbReference type="Pfam" id="PF07484">
    <property type="entry name" value="Collar"/>
    <property type="match status" value="1"/>
</dbReference>
<accession>A0A2L2XCY5</accession>